<evidence type="ECO:0000313" key="2">
    <source>
        <dbReference type="EMBL" id="AGK61693.1"/>
    </source>
</evidence>
<dbReference type="EMBL" id="CP005290">
    <property type="protein sequence ID" value="AGK61693.1"/>
    <property type="molecule type" value="Genomic_DNA"/>
</dbReference>
<reference evidence="2 3" key="1">
    <citation type="journal article" date="2013" name="Genome Announc.">
        <title>Complete Genome Sequence of the Thermophilic and Facultatively Chemolithoautotrophic Sulfate Reducer Archaeoglobus sulfaticallidus Strain PM70-1T.</title>
        <authorList>
            <person name="Stokke R."/>
            <person name="Hocking W.P."/>
            <person name="Steinsbu B.O."/>
            <person name="Steen I.H."/>
        </authorList>
    </citation>
    <scope>NUCLEOTIDE SEQUENCE [LARGE SCALE GENOMIC DNA]</scope>
    <source>
        <strain evidence="2">PM70-1</strain>
    </source>
</reference>
<dbReference type="OrthoDB" id="386099at2157"/>
<gene>
    <name evidence="2" type="ORF">Asulf_01722</name>
</gene>
<proteinExistence type="predicted"/>
<dbReference type="Gene3D" id="3.40.50.1440">
    <property type="entry name" value="Tubulin/FtsZ, GTPase domain"/>
    <property type="match status" value="1"/>
</dbReference>
<evidence type="ECO:0008006" key="4">
    <source>
        <dbReference type="Google" id="ProtNLM"/>
    </source>
</evidence>
<dbReference type="GeneID" id="15393357"/>
<dbReference type="SUPFAM" id="SSF52490">
    <property type="entry name" value="Tubulin nucleotide-binding domain-like"/>
    <property type="match status" value="1"/>
</dbReference>
<dbReference type="InterPro" id="IPR036525">
    <property type="entry name" value="Tubulin/FtsZ_GTPase_sf"/>
</dbReference>
<evidence type="ECO:0000313" key="3">
    <source>
        <dbReference type="Proteomes" id="UP000013307"/>
    </source>
</evidence>
<dbReference type="STRING" id="387631.Asulf_01722"/>
<accession>N0BF94</accession>
<protein>
    <recommendedName>
        <fullName evidence="4">Tubulin/FtsZ GTPase domain-containing protein</fullName>
    </recommendedName>
</protein>
<dbReference type="KEGG" id="ast:Asulf_01722"/>
<keyword evidence="1" id="KW-0175">Coiled coil</keyword>
<feature type="coiled-coil region" evidence="1">
    <location>
        <begin position="97"/>
        <end position="124"/>
    </location>
</feature>
<dbReference type="eggNOG" id="arCOG02201">
    <property type="taxonomic scope" value="Archaea"/>
</dbReference>
<keyword evidence="3" id="KW-1185">Reference proteome</keyword>
<sequence>MKTIAVVGSGGAGQNIVNIFKRESEYENVDIYVVNGEKWVDCVEFYKFKQLDKLIKVLSEYDHVILTAGLGGRGGDALVKLANELDNIAGIVVCKPFRIERSRVERAEEQIKLLKSNVVLKNLDELIEKMPDIAIHDGLMTLDMELVEEITKIIQRLFYSEQK</sequence>
<dbReference type="HOGENOM" id="CLU_1691457_0_0_2"/>
<organism evidence="2 3">
    <name type="scientific">Archaeoglobus sulfaticallidus PM70-1</name>
    <dbReference type="NCBI Taxonomy" id="387631"/>
    <lineage>
        <taxon>Archaea</taxon>
        <taxon>Methanobacteriati</taxon>
        <taxon>Methanobacteriota</taxon>
        <taxon>Archaeoglobi</taxon>
        <taxon>Archaeoglobales</taxon>
        <taxon>Archaeoglobaceae</taxon>
        <taxon>Archaeoglobus</taxon>
    </lineage>
</organism>
<name>N0BF94_9EURY</name>
<dbReference type="RefSeq" id="WP_015591291.1">
    <property type="nucleotide sequence ID" value="NC_021169.1"/>
</dbReference>
<evidence type="ECO:0000256" key="1">
    <source>
        <dbReference type="SAM" id="Coils"/>
    </source>
</evidence>
<dbReference type="Proteomes" id="UP000013307">
    <property type="component" value="Chromosome"/>
</dbReference>
<dbReference type="AlphaFoldDB" id="N0BF94"/>